<name>A0A813TP44_9BILA</name>
<evidence type="ECO:0000256" key="2">
    <source>
        <dbReference type="SAM" id="Phobius"/>
    </source>
</evidence>
<evidence type="ECO:0000313" key="6">
    <source>
        <dbReference type="Proteomes" id="UP000663829"/>
    </source>
</evidence>
<dbReference type="EMBL" id="CAJNOQ010000531">
    <property type="protein sequence ID" value="CAF0811903.1"/>
    <property type="molecule type" value="Genomic_DNA"/>
</dbReference>
<dbReference type="InterPro" id="IPR052806">
    <property type="entry name" value="Fasciclin-like_AGP"/>
</dbReference>
<feature type="transmembrane region" description="Helical" evidence="2">
    <location>
        <begin position="1048"/>
        <end position="1071"/>
    </location>
</feature>
<dbReference type="AlphaFoldDB" id="A0A813TP44"/>
<protein>
    <recommendedName>
        <fullName evidence="3">FAS1 domain-containing protein</fullName>
    </recommendedName>
</protein>
<gene>
    <name evidence="4" type="ORF">GPM918_LOCUS4075</name>
    <name evidence="5" type="ORF">SRO942_LOCUS4075</name>
</gene>
<feature type="compositionally biased region" description="Polar residues" evidence="1">
    <location>
        <begin position="887"/>
        <end position="896"/>
    </location>
</feature>
<dbReference type="Proteomes" id="UP000663829">
    <property type="component" value="Unassembled WGS sequence"/>
</dbReference>
<feature type="compositionally biased region" description="Polar residues" evidence="1">
    <location>
        <begin position="826"/>
        <end position="837"/>
    </location>
</feature>
<feature type="domain" description="FAS1" evidence="3">
    <location>
        <begin position="1"/>
        <end position="65"/>
    </location>
</feature>
<evidence type="ECO:0000313" key="4">
    <source>
        <dbReference type="EMBL" id="CAF0811903.1"/>
    </source>
</evidence>
<feature type="region of interest" description="Disordered" evidence="1">
    <location>
        <begin position="819"/>
        <end position="842"/>
    </location>
</feature>
<proteinExistence type="predicted"/>
<dbReference type="InterPro" id="IPR036378">
    <property type="entry name" value="FAS1_dom_sf"/>
</dbReference>
<reference evidence="4" key="1">
    <citation type="submission" date="2021-02" db="EMBL/GenBank/DDBJ databases">
        <authorList>
            <person name="Nowell W R."/>
        </authorList>
    </citation>
    <scope>NUCLEOTIDE SEQUENCE</scope>
</reference>
<feature type="domain" description="FAS1" evidence="3">
    <location>
        <begin position="712"/>
        <end position="778"/>
    </location>
</feature>
<dbReference type="EMBL" id="CAJOBC010000531">
    <property type="protein sequence ID" value="CAF3597600.1"/>
    <property type="molecule type" value="Genomic_DNA"/>
</dbReference>
<keyword evidence="6" id="KW-1185">Reference proteome</keyword>
<dbReference type="Pfam" id="PF02469">
    <property type="entry name" value="Fasciclin"/>
    <property type="match status" value="3"/>
</dbReference>
<sequence length="1089" mass="121788">MQDLSQFYQQVIRQPELQMILQGGGQYGIGEITIFAPTNDAMARLSSKSEDPSILWKYHIVPGRYTDQVLFNMATDKFNQAAPRQLADQRPQNNLPTMALPFQVFYGNGFYGGSGPYLDNFTNFGYGSGGISWLTHSAFNQSNVNNYPNSRYNSPQAGGWNNQINYNQNYVVAQGSSASNNPNLFPPNLTNYYTNIFNPNTNSQLQNGYVGGGPTVNQNYNNMNVNYNQMMQGGIGVQKPTINNAFILQTRIMSRGVINVIDAILWPPERRDQTQYKTAYDILEDNSFSQLRQLAARNDYLRAELRSQYHQTWFLPTDQAFQTSGSSLSYFFDPAFMNTTQDVVDFLKAHTVPLVVFPSDMDSTKQLMTLNSGKWVTFRKVQQPDTTFQIDVVATRQIARILTSRPEDIKFYGNGLVFPINNILSGPARSAADELARSYQYFMALVQQSGDTELLNLLQGSTVGLGNNPNYFNPFNQLNITVLIPQQMSVSQLGNSQELSTNLRRHILRLPVYTDQMPSNAQSGQFYNQMQQPFQNPPFRSGQLPNRQQYQPRRKRRQLQVNPNINPQFQQPGFLPQQGQQQGFIQNPSQGYPQIPVQGGQELFQQQPNNLPQGSQQLPPVQFPVNAGNPYQQSPMYQSYAIFQDGQTYQTYDQSFTIQAQVSYGPNGNVVTLIGRPANSPPFQATILNSESNIPIRNGVMHVIRGLLSGVVIPLDAVLNQLQGASLFNQFLQQTNIINELKNSGRSYTLFIPTNAALAQIGVTTNTNKLRQFVQRHICADTLLDPLTNNIARRSGGFYSQQRSQVKPAVPAVMMQRQQAKGEMQRPQQTPQASQTALRPRRHAIHIRKRKRRQDHSWFQDLQGGQNWGDKPQANAQAGFIPQVRNTSYQQSSGGRTSDLGPGYFQPEQQVYGGYPAAPSPYGGNNQLYNPAYTLGGYGQPNSQYPSYNGTYFGNFNFNYLNNPPQTWNNGTANMQYDTSNGNPNYNTGVVSGTNYYTGQSNYNTGYQSYAGPQSCRALSGDQITVQSLQGATQSQGLTNQGMAYQNLTLAMANISSGFAQLLVILLLLLATPFLPSTIRSAISNTFDP</sequence>
<comment type="caution">
    <text evidence="4">The sequence shown here is derived from an EMBL/GenBank/DDBJ whole genome shotgun (WGS) entry which is preliminary data.</text>
</comment>
<dbReference type="Gene3D" id="2.30.180.10">
    <property type="entry name" value="FAS1 domain"/>
    <property type="match status" value="3"/>
</dbReference>
<dbReference type="InterPro" id="IPR000782">
    <property type="entry name" value="FAS1_domain"/>
</dbReference>
<dbReference type="PANTHER" id="PTHR33985">
    <property type="entry name" value="OS02G0491300 PROTEIN-RELATED"/>
    <property type="match status" value="1"/>
</dbReference>
<feature type="region of interest" description="Disordered" evidence="1">
    <location>
        <begin position="887"/>
        <end position="906"/>
    </location>
</feature>
<dbReference type="OrthoDB" id="286301at2759"/>
<dbReference type="Proteomes" id="UP000681722">
    <property type="component" value="Unassembled WGS sequence"/>
</dbReference>
<feature type="domain" description="FAS1" evidence="3">
    <location>
        <begin position="275"/>
        <end position="424"/>
    </location>
</feature>
<organism evidence="4 6">
    <name type="scientific">Didymodactylos carnosus</name>
    <dbReference type="NCBI Taxonomy" id="1234261"/>
    <lineage>
        <taxon>Eukaryota</taxon>
        <taxon>Metazoa</taxon>
        <taxon>Spiralia</taxon>
        <taxon>Gnathifera</taxon>
        <taxon>Rotifera</taxon>
        <taxon>Eurotatoria</taxon>
        <taxon>Bdelloidea</taxon>
        <taxon>Philodinida</taxon>
        <taxon>Philodinidae</taxon>
        <taxon>Didymodactylos</taxon>
    </lineage>
</organism>
<keyword evidence="2" id="KW-0472">Membrane</keyword>
<evidence type="ECO:0000313" key="5">
    <source>
        <dbReference type="EMBL" id="CAF3597600.1"/>
    </source>
</evidence>
<dbReference type="PANTHER" id="PTHR33985:SF29">
    <property type="entry name" value="FAS1 DOMAIN-CONTAINING PROTEIN"/>
    <property type="match status" value="1"/>
</dbReference>
<keyword evidence="2" id="KW-1133">Transmembrane helix</keyword>
<dbReference type="SUPFAM" id="SSF82153">
    <property type="entry name" value="FAS1 domain"/>
    <property type="match status" value="3"/>
</dbReference>
<dbReference type="PROSITE" id="PS50213">
    <property type="entry name" value="FAS1"/>
    <property type="match status" value="3"/>
</dbReference>
<evidence type="ECO:0000259" key="3">
    <source>
        <dbReference type="PROSITE" id="PS50213"/>
    </source>
</evidence>
<keyword evidence="2" id="KW-0812">Transmembrane</keyword>
<evidence type="ECO:0000256" key="1">
    <source>
        <dbReference type="SAM" id="MobiDB-lite"/>
    </source>
</evidence>
<feature type="region of interest" description="Disordered" evidence="1">
    <location>
        <begin position="531"/>
        <end position="596"/>
    </location>
</feature>
<accession>A0A813TP44</accession>
<feature type="compositionally biased region" description="Low complexity" evidence="1">
    <location>
        <begin position="567"/>
        <end position="591"/>
    </location>
</feature>